<dbReference type="Proteomes" id="UP000887565">
    <property type="component" value="Unplaced"/>
</dbReference>
<evidence type="ECO:0000313" key="2">
    <source>
        <dbReference type="WBParaSite" id="nRc.2.0.1.t06359-RA"/>
    </source>
</evidence>
<dbReference type="AlphaFoldDB" id="A0A915HWU6"/>
<reference evidence="2" key="1">
    <citation type="submission" date="2022-11" db="UniProtKB">
        <authorList>
            <consortium name="WormBaseParasite"/>
        </authorList>
    </citation>
    <scope>IDENTIFICATION</scope>
</reference>
<organism evidence="1 2">
    <name type="scientific">Romanomermis culicivorax</name>
    <name type="common">Nematode worm</name>
    <dbReference type="NCBI Taxonomy" id="13658"/>
    <lineage>
        <taxon>Eukaryota</taxon>
        <taxon>Metazoa</taxon>
        <taxon>Ecdysozoa</taxon>
        <taxon>Nematoda</taxon>
        <taxon>Enoplea</taxon>
        <taxon>Dorylaimia</taxon>
        <taxon>Mermithida</taxon>
        <taxon>Mermithoidea</taxon>
        <taxon>Mermithidae</taxon>
        <taxon>Romanomermis</taxon>
    </lineage>
</organism>
<accession>A0A915HWU6</accession>
<sequence length="119" mass="12934">MTHILVRLELRQISHAARVENIHAAQRSIEDGDATFTNLVVKIGVTFTASTTTCCFVGVNALYTAANKIHCRMIPLKISIVCCHEKCSNNNSINGAKMNVPIPEPHTAMPVAKAHEGLL</sequence>
<protein>
    <submittedName>
        <fullName evidence="2">Uncharacterized protein</fullName>
    </submittedName>
</protein>
<evidence type="ECO:0000313" key="1">
    <source>
        <dbReference type="Proteomes" id="UP000887565"/>
    </source>
</evidence>
<proteinExistence type="predicted"/>
<keyword evidence="1" id="KW-1185">Reference proteome</keyword>
<dbReference type="WBParaSite" id="nRc.2.0.1.t06359-RA">
    <property type="protein sequence ID" value="nRc.2.0.1.t06359-RA"/>
    <property type="gene ID" value="nRc.2.0.1.g06359"/>
</dbReference>
<name>A0A915HWU6_ROMCU</name>